<evidence type="ECO:0000256" key="1">
    <source>
        <dbReference type="SAM" id="MobiDB-lite"/>
    </source>
</evidence>
<accession>A0AAV7MHV1</accession>
<keyword evidence="3" id="KW-1185">Reference proteome</keyword>
<dbReference type="AlphaFoldDB" id="A0AAV7MHV1"/>
<sequence length="303" mass="32716">MGYVDYWYPENRPLSGIFMNWIQLLGSKSESVAVVFQLDHVKSPSQDGGRIIHRLRRALVRDPETQLSWGTSKVNYTDRDSLTRRESAEPDLSPPGHLCVAGEERSRASRCAILRPGVRVEQSRRKLQRRTPGCSGRRAYADEAQSGAEEALEKPSGCRPAVGLTLPRGAGDSSCGSDHCVSQVRKQQLRSGVLDVGPVQCPALGRRPPGPPGGSGGGHVDPSGDREAPHKVRRAAAGEQTCWGPVVGVAGAGRGNNGLRRRRGPERDDKNCPGHREDAPDTGPPRGPLVCRCDAAVETWRGC</sequence>
<proteinExistence type="predicted"/>
<protein>
    <submittedName>
        <fullName evidence="2">Uncharacterized protein</fullName>
    </submittedName>
</protein>
<organism evidence="2 3">
    <name type="scientific">Pleurodeles waltl</name>
    <name type="common">Iberian ribbed newt</name>
    <dbReference type="NCBI Taxonomy" id="8319"/>
    <lineage>
        <taxon>Eukaryota</taxon>
        <taxon>Metazoa</taxon>
        <taxon>Chordata</taxon>
        <taxon>Craniata</taxon>
        <taxon>Vertebrata</taxon>
        <taxon>Euteleostomi</taxon>
        <taxon>Amphibia</taxon>
        <taxon>Batrachia</taxon>
        <taxon>Caudata</taxon>
        <taxon>Salamandroidea</taxon>
        <taxon>Salamandridae</taxon>
        <taxon>Pleurodelinae</taxon>
        <taxon>Pleurodeles</taxon>
    </lineage>
</organism>
<evidence type="ECO:0000313" key="2">
    <source>
        <dbReference type="EMBL" id="KAJ1099785.1"/>
    </source>
</evidence>
<comment type="caution">
    <text evidence="2">The sequence shown here is derived from an EMBL/GenBank/DDBJ whole genome shotgun (WGS) entry which is preliminary data.</text>
</comment>
<feature type="compositionally biased region" description="Basic and acidic residues" evidence="1">
    <location>
        <begin position="265"/>
        <end position="279"/>
    </location>
</feature>
<dbReference type="Proteomes" id="UP001066276">
    <property type="component" value="Chromosome 10"/>
</dbReference>
<name>A0AAV7MHV1_PLEWA</name>
<feature type="region of interest" description="Disordered" evidence="1">
    <location>
        <begin position="128"/>
        <end position="159"/>
    </location>
</feature>
<evidence type="ECO:0000313" key="3">
    <source>
        <dbReference type="Proteomes" id="UP001066276"/>
    </source>
</evidence>
<reference evidence="2" key="1">
    <citation type="journal article" date="2022" name="bioRxiv">
        <title>Sequencing and chromosome-scale assembly of the giantPleurodeles waltlgenome.</title>
        <authorList>
            <person name="Brown T."/>
            <person name="Elewa A."/>
            <person name="Iarovenko S."/>
            <person name="Subramanian E."/>
            <person name="Araus A.J."/>
            <person name="Petzold A."/>
            <person name="Susuki M."/>
            <person name="Suzuki K.-i.T."/>
            <person name="Hayashi T."/>
            <person name="Toyoda A."/>
            <person name="Oliveira C."/>
            <person name="Osipova E."/>
            <person name="Leigh N.D."/>
            <person name="Simon A."/>
            <person name="Yun M.H."/>
        </authorList>
    </citation>
    <scope>NUCLEOTIDE SEQUENCE</scope>
    <source>
        <strain evidence="2">20211129_DDA</strain>
        <tissue evidence="2">Liver</tissue>
    </source>
</reference>
<gene>
    <name evidence="2" type="ORF">NDU88_004881</name>
</gene>
<feature type="region of interest" description="Disordered" evidence="1">
    <location>
        <begin position="198"/>
        <end position="290"/>
    </location>
</feature>
<dbReference type="EMBL" id="JANPWB010000014">
    <property type="protein sequence ID" value="KAJ1099785.1"/>
    <property type="molecule type" value="Genomic_DNA"/>
</dbReference>